<feature type="compositionally biased region" description="Low complexity" evidence="1">
    <location>
        <begin position="280"/>
        <end position="298"/>
    </location>
</feature>
<dbReference type="GO" id="GO:0016567">
    <property type="term" value="P:protein ubiquitination"/>
    <property type="evidence" value="ECO:0007669"/>
    <property type="project" value="InterPro"/>
</dbReference>
<evidence type="ECO:0000256" key="1">
    <source>
        <dbReference type="SAM" id="MobiDB-lite"/>
    </source>
</evidence>
<dbReference type="InterPro" id="IPR013083">
    <property type="entry name" value="Znf_RING/FYVE/PHD"/>
</dbReference>
<dbReference type="SMART" id="SM00504">
    <property type="entry name" value="Ubox"/>
    <property type="match status" value="1"/>
</dbReference>
<gene>
    <name evidence="3" type="ORF">EZS28_035403</name>
</gene>
<feature type="region of interest" description="Disordered" evidence="1">
    <location>
        <begin position="270"/>
        <end position="383"/>
    </location>
</feature>
<dbReference type="InterPro" id="IPR003613">
    <property type="entry name" value="Ubox_domain"/>
</dbReference>
<organism evidence="3 4">
    <name type="scientific">Streblomastix strix</name>
    <dbReference type="NCBI Taxonomy" id="222440"/>
    <lineage>
        <taxon>Eukaryota</taxon>
        <taxon>Metamonada</taxon>
        <taxon>Preaxostyla</taxon>
        <taxon>Oxymonadida</taxon>
        <taxon>Streblomastigidae</taxon>
        <taxon>Streblomastix</taxon>
    </lineage>
</organism>
<comment type="caution">
    <text evidence="3">The sequence shown here is derived from an EMBL/GenBank/DDBJ whole genome shotgun (WGS) entry which is preliminary data.</text>
</comment>
<dbReference type="AlphaFoldDB" id="A0A5J4UGF4"/>
<dbReference type="PANTHER" id="PTHR45958">
    <property type="entry name" value="RING-TYPE E3 UBIQUITIN TRANSFERASE"/>
    <property type="match status" value="1"/>
</dbReference>
<dbReference type="EMBL" id="SNRW01016729">
    <property type="protein sequence ID" value="KAA6369070.1"/>
    <property type="molecule type" value="Genomic_DNA"/>
</dbReference>
<reference evidence="3 4" key="1">
    <citation type="submission" date="2019-03" db="EMBL/GenBank/DDBJ databases">
        <title>Single cell metagenomics reveals metabolic interactions within the superorganism composed of flagellate Streblomastix strix and complex community of Bacteroidetes bacteria on its surface.</title>
        <authorList>
            <person name="Treitli S.C."/>
            <person name="Kolisko M."/>
            <person name="Husnik F."/>
            <person name="Keeling P."/>
            <person name="Hampl V."/>
        </authorList>
    </citation>
    <scope>NUCLEOTIDE SEQUENCE [LARGE SCALE GENOMIC DNA]</scope>
    <source>
        <strain evidence="3">ST1C</strain>
    </source>
</reference>
<dbReference type="GO" id="GO:0004842">
    <property type="term" value="F:ubiquitin-protein transferase activity"/>
    <property type="evidence" value="ECO:0007669"/>
    <property type="project" value="InterPro"/>
</dbReference>
<dbReference type="PANTHER" id="PTHR45958:SF5">
    <property type="entry name" value="RING-TYPE E3 UBIQUITIN TRANSFERASE"/>
    <property type="match status" value="1"/>
</dbReference>
<proteinExistence type="predicted"/>
<evidence type="ECO:0000259" key="2">
    <source>
        <dbReference type="SMART" id="SM00504"/>
    </source>
</evidence>
<evidence type="ECO:0000313" key="3">
    <source>
        <dbReference type="EMBL" id="KAA6369070.1"/>
    </source>
</evidence>
<feature type="compositionally biased region" description="Low complexity" evidence="1">
    <location>
        <begin position="306"/>
        <end position="316"/>
    </location>
</feature>
<dbReference type="SUPFAM" id="SSF57850">
    <property type="entry name" value="RING/U-box"/>
    <property type="match status" value="1"/>
</dbReference>
<dbReference type="InterPro" id="IPR052608">
    <property type="entry name" value="U-box_domain_protein"/>
</dbReference>
<dbReference type="Proteomes" id="UP000324800">
    <property type="component" value="Unassembled WGS sequence"/>
</dbReference>
<protein>
    <recommendedName>
        <fullName evidence="2">U-box domain-containing protein</fullName>
    </recommendedName>
</protein>
<sequence>MTSIGYIPPMNALIPFSFTFEEYIHQCPVNALKLQEKLFDLRLKGRIICWLAHIANVQAGVSQINLFPCDEQVPFNAILRFTPETLPKGLEQGQQLWIFARLSKFRRNINELELEAVNRPEGLKADLTITYAKIREIFNFKSQIIADQLYKTWTNTQFSLIAQIVNLAEMLEDPNYCAQLNVNVIQPFHDNELEPVVIFIPKQDIADLPSINEHLEGPFEITVTPLARQNNQHWLRFIKLNQILNKNFKPQPLPLNFIPNLFKQQENVDLEQNRQPSPHPSSEQPLQPSPQSYNQPQQFGTERIPQQQQNVQNHQQSKTERVPISQHNNQNHQQFSTERFGIGQISHPTSLPDRISIPNAKSPSGQVSPQTQAPPPPNALLHPAQTQIDSIPLVSRENEVKAHFICELTNVIMTDPVSIKGEHFYERKEIENYVRETGVDPNTQEALTVNEIQAEPQLKASIESYLKEHPERKSAK</sequence>
<dbReference type="Gene3D" id="3.30.40.10">
    <property type="entry name" value="Zinc/RING finger domain, C3HC4 (zinc finger)"/>
    <property type="match status" value="1"/>
</dbReference>
<dbReference type="Pfam" id="PF04564">
    <property type="entry name" value="U-box"/>
    <property type="match status" value="1"/>
</dbReference>
<accession>A0A5J4UGF4</accession>
<name>A0A5J4UGF4_9EUKA</name>
<dbReference type="OrthoDB" id="20295at2759"/>
<feature type="domain" description="U-box" evidence="2">
    <location>
        <begin position="403"/>
        <end position="465"/>
    </location>
</feature>
<evidence type="ECO:0000313" key="4">
    <source>
        <dbReference type="Proteomes" id="UP000324800"/>
    </source>
</evidence>
<feature type="compositionally biased region" description="Polar residues" evidence="1">
    <location>
        <begin position="359"/>
        <end position="371"/>
    </location>
</feature>